<dbReference type="Proteomes" id="UP000570166">
    <property type="component" value="Unassembled WGS sequence"/>
</dbReference>
<dbReference type="GO" id="GO:0016740">
    <property type="term" value="F:transferase activity"/>
    <property type="evidence" value="ECO:0007669"/>
    <property type="project" value="UniProtKB-KW"/>
</dbReference>
<dbReference type="EMBL" id="JACEIB010000003">
    <property type="protein sequence ID" value="MBA2933671.1"/>
    <property type="molecule type" value="Genomic_DNA"/>
</dbReference>
<organism evidence="1 2">
    <name type="scientific">Sphingomonas chungangi</name>
    <dbReference type="NCBI Taxonomy" id="2683589"/>
    <lineage>
        <taxon>Bacteria</taxon>
        <taxon>Pseudomonadati</taxon>
        <taxon>Pseudomonadota</taxon>
        <taxon>Alphaproteobacteria</taxon>
        <taxon>Sphingomonadales</taxon>
        <taxon>Sphingomonadaceae</taxon>
        <taxon>Sphingomonas</taxon>
    </lineage>
</organism>
<dbReference type="InterPro" id="IPR023606">
    <property type="entry name" value="CoA-Trfase_III_dom_1_sf"/>
</dbReference>
<dbReference type="RefSeq" id="WP_160363480.1">
    <property type="nucleotide sequence ID" value="NZ_JACEIB010000003.1"/>
</dbReference>
<sequence length="369" mass="38847">MTERGGPLAGVRMVEIDAIGPVPLAAMLLADMGADIIRIARPPSAGVGAWDDVGGDVLHRSRGVAYLNLKDPGDRDQLLALVGAADALIEGYRPGVMERLGIGPDACLARNPRLVFGRMTGWGQDGPMALRAGHDINYLSITGALHAMGDGKSPPPVPLNLVGDYGGGAMFLIAGLLAALLSAKVTGRGQVVDACITDGVPSLMSLFYAWEPKGLWRDAPASNLLDGAAPFYRCYRCADGKDVAVGCLEPQFFAQMIKGLGLEDRSYDQNDRAGWAAMEVDFASAFAKQPRDHWAALFAGTDACVSPVLSMAEAPDHPHNRARGSFICRGAIAQPAAAPRMTGTPPAISEPYETGVEQVIARWSAGRAT</sequence>
<dbReference type="AlphaFoldDB" id="A0A838L2Q9"/>
<dbReference type="Pfam" id="PF02515">
    <property type="entry name" value="CoA_transf_3"/>
    <property type="match status" value="1"/>
</dbReference>
<dbReference type="Gene3D" id="3.40.50.10540">
    <property type="entry name" value="Crotonobetainyl-coa:carnitine coa-transferase, domain 1"/>
    <property type="match status" value="1"/>
</dbReference>
<keyword evidence="1" id="KW-0808">Transferase</keyword>
<dbReference type="SUPFAM" id="SSF89796">
    <property type="entry name" value="CoA-transferase family III (CaiB/BaiF)"/>
    <property type="match status" value="1"/>
</dbReference>
<keyword evidence="2" id="KW-1185">Reference proteome</keyword>
<comment type="caution">
    <text evidence="1">The sequence shown here is derived from an EMBL/GenBank/DDBJ whole genome shotgun (WGS) entry which is preliminary data.</text>
</comment>
<evidence type="ECO:0000313" key="2">
    <source>
        <dbReference type="Proteomes" id="UP000570166"/>
    </source>
</evidence>
<protein>
    <submittedName>
        <fullName evidence="1">CoA transferase</fullName>
    </submittedName>
</protein>
<dbReference type="InterPro" id="IPR003673">
    <property type="entry name" value="CoA-Trfase_fam_III"/>
</dbReference>
<evidence type="ECO:0000313" key="1">
    <source>
        <dbReference type="EMBL" id="MBA2933671.1"/>
    </source>
</evidence>
<gene>
    <name evidence="1" type="ORF">HZF05_06120</name>
</gene>
<proteinExistence type="predicted"/>
<dbReference type="InterPro" id="IPR044855">
    <property type="entry name" value="CoA-Trfase_III_dom3_sf"/>
</dbReference>
<dbReference type="PANTHER" id="PTHR48228:SF5">
    <property type="entry name" value="ALPHA-METHYLACYL-COA RACEMASE"/>
    <property type="match status" value="1"/>
</dbReference>
<name>A0A838L2Q9_9SPHN</name>
<dbReference type="InterPro" id="IPR050509">
    <property type="entry name" value="CoA-transferase_III"/>
</dbReference>
<dbReference type="Gene3D" id="3.30.1540.10">
    <property type="entry name" value="formyl-coa transferase, domain 3"/>
    <property type="match status" value="1"/>
</dbReference>
<reference evidence="1 2" key="1">
    <citation type="submission" date="2020-07" db="EMBL/GenBank/DDBJ databases">
        <authorList>
            <person name="Sun Q."/>
        </authorList>
    </citation>
    <scope>NUCLEOTIDE SEQUENCE [LARGE SCALE GENOMIC DNA]</scope>
    <source>
        <strain evidence="1 2">CGMCC 1.13654</strain>
    </source>
</reference>
<dbReference type="PANTHER" id="PTHR48228">
    <property type="entry name" value="SUCCINYL-COA--D-CITRAMALATE COA-TRANSFERASE"/>
    <property type="match status" value="1"/>
</dbReference>
<accession>A0A838L2Q9</accession>